<evidence type="ECO:0000313" key="3">
    <source>
        <dbReference type="Proteomes" id="UP000824192"/>
    </source>
</evidence>
<dbReference type="EMBL" id="DXGA01000036">
    <property type="protein sequence ID" value="HIW93231.1"/>
    <property type="molecule type" value="Genomic_DNA"/>
</dbReference>
<feature type="coiled-coil region" evidence="1">
    <location>
        <begin position="7"/>
        <end position="34"/>
    </location>
</feature>
<evidence type="ECO:0000313" key="2">
    <source>
        <dbReference type="EMBL" id="HIW93231.1"/>
    </source>
</evidence>
<organism evidence="2 3">
    <name type="scientific">Candidatus Flavonifractor merdipullorum</name>
    <dbReference type="NCBI Taxonomy" id="2838590"/>
    <lineage>
        <taxon>Bacteria</taxon>
        <taxon>Bacillati</taxon>
        <taxon>Bacillota</taxon>
        <taxon>Clostridia</taxon>
        <taxon>Eubacteriales</taxon>
        <taxon>Oscillospiraceae</taxon>
        <taxon>Flavonifractor</taxon>
    </lineage>
</organism>
<comment type="caution">
    <text evidence="2">The sequence shown here is derived from an EMBL/GenBank/DDBJ whole genome shotgun (WGS) entry which is preliminary data.</text>
</comment>
<protein>
    <submittedName>
        <fullName evidence="2">Uncharacterized protein</fullName>
    </submittedName>
</protein>
<keyword evidence="1" id="KW-0175">Coiled coil</keyword>
<name>A0A9D1RRP9_9FIRM</name>
<dbReference type="AlphaFoldDB" id="A0A9D1RRP9"/>
<reference evidence="2" key="2">
    <citation type="submission" date="2021-04" db="EMBL/GenBank/DDBJ databases">
        <authorList>
            <person name="Gilroy R."/>
        </authorList>
    </citation>
    <scope>NUCLEOTIDE SEQUENCE</scope>
    <source>
        <strain evidence="2">ChiGjej6B6-1540</strain>
    </source>
</reference>
<dbReference type="Proteomes" id="UP000824192">
    <property type="component" value="Unassembled WGS sequence"/>
</dbReference>
<proteinExistence type="predicted"/>
<reference evidence="2" key="1">
    <citation type="journal article" date="2021" name="PeerJ">
        <title>Extensive microbial diversity within the chicken gut microbiome revealed by metagenomics and culture.</title>
        <authorList>
            <person name="Gilroy R."/>
            <person name="Ravi A."/>
            <person name="Getino M."/>
            <person name="Pursley I."/>
            <person name="Horton D.L."/>
            <person name="Alikhan N.F."/>
            <person name="Baker D."/>
            <person name="Gharbi K."/>
            <person name="Hall N."/>
            <person name="Watson M."/>
            <person name="Adriaenssens E.M."/>
            <person name="Foster-Nyarko E."/>
            <person name="Jarju S."/>
            <person name="Secka A."/>
            <person name="Antonio M."/>
            <person name="Oren A."/>
            <person name="Chaudhuri R.R."/>
            <person name="La Ragione R."/>
            <person name="Hildebrand F."/>
            <person name="Pallen M.J."/>
        </authorList>
    </citation>
    <scope>NUCLEOTIDE SEQUENCE</scope>
    <source>
        <strain evidence="2">ChiGjej6B6-1540</strain>
    </source>
</reference>
<sequence length="77" mass="9096">MTLLELSVEYRAQAQALRARIARLEGLMEEAGTEEERLLLCARLRPLRVMWREARDLSVLTAHYYERGYHRSGRYTV</sequence>
<evidence type="ECO:0000256" key="1">
    <source>
        <dbReference type="SAM" id="Coils"/>
    </source>
</evidence>
<accession>A0A9D1RRP9</accession>
<gene>
    <name evidence="2" type="ORF">H9868_01690</name>
</gene>